<dbReference type="RefSeq" id="WP_021019613.1">
    <property type="nucleotide sequence ID" value="NZ_CP018835.1"/>
</dbReference>
<dbReference type="PROSITE" id="PS00012">
    <property type="entry name" value="PHOSPHOPANTETHEINE"/>
    <property type="match status" value="1"/>
</dbReference>
<name>A0A1Z2SFV8_VIBGA</name>
<dbReference type="Pfam" id="PF00550">
    <property type="entry name" value="PP-binding"/>
    <property type="match status" value="1"/>
</dbReference>
<dbReference type="OrthoDB" id="9804551at2"/>
<dbReference type="EMBL" id="CP018835">
    <property type="protein sequence ID" value="ASA56069.1"/>
    <property type="molecule type" value="Genomic_DNA"/>
</dbReference>
<reference evidence="4 5" key="1">
    <citation type="submission" date="2016-12" db="EMBL/GenBank/DDBJ databases">
        <authorList>
            <person name="Song W.-J."/>
            <person name="Kurnit D.M."/>
        </authorList>
    </citation>
    <scope>NUCLEOTIDE SEQUENCE [LARGE SCALE GENOMIC DNA]</scope>
    <source>
        <strain evidence="4 5">ATCC 43942</strain>
    </source>
</reference>
<evidence type="ECO:0000313" key="5">
    <source>
        <dbReference type="Proteomes" id="UP000196708"/>
    </source>
</evidence>
<gene>
    <name evidence="4" type="ORF">BSQ33_10420</name>
</gene>
<sequence length="159" mass="17905">MLIGKEITENEVMEEIAEVLELEREEVEMESSLIDDLGADSLDLVDISFSLGKRFGLKLPTKTTLVVAQEMMPTDGVFIDQGKLTELGARLLQESPNQYSEQDIQPNMNVDVLLSQTLVRHWYELCAHINHHPSQDGDTAIQEYVVSFFEKHGLDTKAA</sequence>
<dbReference type="KEGG" id="vga:BSQ33_10420"/>
<evidence type="ECO:0000313" key="4">
    <source>
        <dbReference type="EMBL" id="ASA56069.1"/>
    </source>
</evidence>
<organism evidence="4 5">
    <name type="scientific">Vibrio gazogenes</name>
    <dbReference type="NCBI Taxonomy" id="687"/>
    <lineage>
        <taxon>Bacteria</taxon>
        <taxon>Pseudomonadati</taxon>
        <taxon>Pseudomonadota</taxon>
        <taxon>Gammaproteobacteria</taxon>
        <taxon>Vibrionales</taxon>
        <taxon>Vibrionaceae</taxon>
        <taxon>Vibrio</taxon>
    </lineage>
</organism>
<dbReference type="Proteomes" id="UP000196708">
    <property type="component" value="Chromosome 1"/>
</dbReference>
<dbReference type="InterPro" id="IPR036736">
    <property type="entry name" value="ACP-like_sf"/>
</dbReference>
<evidence type="ECO:0000259" key="3">
    <source>
        <dbReference type="PROSITE" id="PS50075"/>
    </source>
</evidence>
<evidence type="ECO:0000256" key="1">
    <source>
        <dbReference type="ARBA" id="ARBA00022450"/>
    </source>
</evidence>
<dbReference type="InterPro" id="IPR006162">
    <property type="entry name" value="Ppantetheine_attach_site"/>
</dbReference>
<dbReference type="Gene3D" id="1.10.1200.10">
    <property type="entry name" value="ACP-like"/>
    <property type="match status" value="1"/>
</dbReference>
<dbReference type="PROSITE" id="PS50075">
    <property type="entry name" value="CARRIER"/>
    <property type="match status" value="1"/>
</dbReference>
<keyword evidence="2" id="KW-0597">Phosphoprotein</keyword>
<dbReference type="InterPro" id="IPR009081">
    <property type="entry name" value="PP-bd_ACP"/>
</dbReference>
<dbReference type="SUPFAM" id="SSF47336">
    <property type="entry name" value="ACP-like"/>
    <property type="match status" value="1"/>
</dbReference>
<proteinExistence type="predicted"/>
<feature type="domain" description="Carrier" evidence="3">
    <location>
        <begin position="6"/>
        <end position="86"/>
    </location>
</feature>
<protein>
    <recommendedName>
        <fullName evidence="3">Carrier domain-containing protein</fullName>
    </recommendedName>
</protein>
<evidence type="ECO:0000256" key="2">
    <source>
        <dbReference type="ARBA" id="ARBA00022553"/>
    </source>
</evidence>
<dbReference type="AlphaFoldDB" id="A0A1Z2SFV8"/>
<keyword evidence="1" id="KW-0596">Phosphopantetheine</keyword>
<accession>A0A1Z2SFV8</accession>